<evidence type="ECO:0000256" key="4">
    <source>
        <dbReference type="ARBA" id="ARBA00022801"/>
    </source>
</evidence>
<dbReference type="PANTHER" id="PTHR36447">
    <property type="entry name" value="BETA-GALACTOSIDASE GANA"/>
    <property type="match status" value="1"/>
</dbReference>
<dbReference type="Pfam" id="PF08533">
    <property type="entry name" value="Glyco_hydro_42C"/>
    <property type="match status" value="1"/>
</dbReference>
<dbReference type="GO" id="GO:0004565">
    <property type="term" value="F:beta-galactosidase activity"/>
    <property type="evidence" value="ECO:0007669"/>
    <property type="project" value="UniProtKB-EC"/>
</dbReference>
<dbReference type="PIRSF" id="PIRSF001084">
    <property type="entry name" value="B-galactosidase"/>
    <property type="match status" value="1"/>
</dbReference>
<dbReference type="Gene3D" id="3.40.50.880">
    <property type="match status" value="1"/>
</dbReference>
<feature type="binding site" evidence="8">
    <location>
        <position position="323"/>
    </location>
    <ligand>
        <name>substrate</name>
    </ligand>
</feature>
<proteinExistence type="inferred from homology"/>
<dbReference type="InterPro" id="IPR029062">
    <property type="entry name" value="Class_I_gatase-like"/>
</dbReference>
<feature type="domain" description="Beta-galactosidase C-terminal" evidence="12">
    <location>
        <begin position="626"/>
        <end position="683"/>
    </location>
</feature>
<dbReference type="InterPro" id="IPR013529">
    <property type="entry name" value="Glyco_hydro_42_N"/>
</dbReference>
<evidence type="ECO:0000256" key="1">
    <source>
        <dbReference type="ARBA" id="ARBA00001412"/>
    </source>
</evidence>
<dbReference type="RefSeq" id="WP_074600024.1">
    <property type="nucleotide sequence ID" value="NZ_FNHF01000003.1"/>
</dbReference>
<organism evidence="13 14">
    <name type="scientific">Sediminibacillus halophilus</name>
    <dbReference type="NCBI Taxonomy" id="482461"/>
    <lineage>
        <taxon>Bacteria</taxon>
        <taxon>Bacillati</taxon>
        <taxon>Bacillota</taxon>
        <taxon>Bacilli</taxon>
        <taxon>Bacillales</taxon>
        <taxon>Bacillaceae</taxon>
        <taxon>Sediminibacillus</taxon>
    </lineage>
</organism>
<evidence type="ECO:0000256" key="6">
    <source>
        <dbReference type="PIRNR" id="PIRNR001084"/>
    </source>
</evidence>
<keyword evidence="5 6" id="KW-0326">Glycosidase</keyword>
<feature type="domain" description="Glycoside hydrolase family 42 N-terminal" evidence="10">
    <location>
        <begin position="20"/>
        <end position="393"/>
    </location>
</feature>
<dbReference type="InterPro" id="IPR013780">
    <property type="entry name" value="Glyco_hydro_b"/>
</dbReference>
<evidence type="ECO:0000256" key="2">
    <source>
        <dbReference type="ARBA" id="ARBA00005940"/>
    </source>
</evidence>
<reference evidence="14" key="1">
    <citation type="submission" date="2016-10" db="EMBL/GenBank/DDBJ databases">
        <authorList>
            <person name="Varghese N."/>
            <person name="Submissions S."/>
        </authorList>
    </citation>
    <scope>NUCLEOTIDE SEQUENCE [LARGE SCALE GENOMIC DNA]</scope>
    <source>
        <strain evidence="14">CGMCC 1.6199</strain>
    </source>
</reference>
<keyword evidence="4 6" id="KW-0378">Hydrolase</keyword>
<feature type="active site" description="Nucleophile" evidence="7">
    <location>
        <position position="315"/>
    </location>
</feature>
<gene>
    <name evidence="13" type="ORF">SAMN05216244_2968</name>
</gene>
<feature type="active site" description="Proton donor" evidence="7">
    <location>
        <position position="158"/>
    </location>
</feature>
<dbReference type="EC" id="3.2.1.23" evidence="3 6"/>
<dbReference type="GO" id="GO:0006012">
    <property type="term" value="P:galactose metabolic process"/>
    <property type="evidence" value="ECO:0007669"/>
    <property type="project" value="InterPro"/>
</dbReference>
<dbReference type="GO" id="GO:0009341">
    <property type="term" value="C:beta-galactosidase complex"/>
    <property type="evidence" value="ECO:0007669"/>
    <property type="project" value="InterPro"/>
</dbReference>
<dbReference type="CDD" id="cd03143">
    <property type="entry name" value="A4_beta-galactosidase_middle_domain"/>
    <property type="match status" value="1"/>
</dbReference>
<dbReference type="InterPro" id="IPR013738">
    <property type="entry name" value="Beta_galactosidase_Trimer"/>
</dbReference>
<comment type="catalytic activity">
    <reaction evidence="1 6">
        <text>Hydrolysis of terminal non-reducing beta-D-galactose residues in beta-D-galactosides.</text>
        <dbReference type="EC" id="3.2.1.23"/>
    </reaction>
</comment>
<feature type="domain" description="Beta-galactosidase trimerisation" evidence="11">
    <location>
        <begin position="404"/>
        <end position="615"/>
    </location>
</feature>
<evidence type="ECO:0000259" key="12">
    <source>
        <dbReference type="Pfam" id="PF08533"/>
    </source>
</evidence>
<dbReference type="PANTHER" id="PTHR36447:SF1">
    <property type="entry name" value="BETA-GALACTOSIDASE GANA"/>
    <property type="match status" value="1"/>
</dbReference>
<evidence type="ECO:0000256" key="7">
    <source>
        <dbReference type="PIRSR" id="PIRSR001084-1"/>
    </source>
</evidence>
<dbReference type="SUPFAM" id="SSF51445">
    <property type="entry name" value="(Trans)glycosidases"/>
    <property type="match status" value="1"/>
</dbReference>
<dbReference type="Pfam" id="PF02449">
    <property type="entry name" value="Glyco_hydro_42"/>
    <property type="match status" value="1"/>
</dbReference>
<evidence type="ECO:0000259" key="11">
    <source>
        <dbReference type="Pfam" id="PF08532"/>
    </source>
</evidence>
<name>A0A1G9UE52_9BACI</name>
<evidence type="ECO:0000259" key="10">
    <source>
        <dbReference type="Pfam" id="PF02449"/>
    </source>
</evidence>
<feature type="binding site" evidence="9">
    <location>
        <position position="168"/>
    </location>
    <ligand>
        <name>Zn(2+)</name>
        <dbReference type="ChEBI" id="CHEBI:29105"/>
    </ligand>
</feature>
<feature type="binding site" evidence="9">
    <location>
        <position position="163"/>
    </location>
    <ligand>
        <name>Zn(2+)</name>
        <dbReference type="ChEBI" id="CHEBI:29105"/>
    </ligand>
</feature>
<feature type="binding site" evidence="9">
    <location>
        <position position="165"/>
    </location>
    <ligand>
        <name>Zn(2+)</name>
        <dbReference type="ChEBI" id="CHEBI:29105"/>
    </ligand>
</feature>
<sequence length="692" mass="78234">MTKRYNPVSSKIPKMLHGADYNPEQWGDYPGIIEEDIRMMKLANCNVMSVGIFSWAKLEPEEGVFRLEWLDQILDKLAENDIYAFLATPSGARPAWMSEKYKEVLRVGPNRVRNLHGLRHNHCYTSPVYREKVTTINQKLAERYAGHPAVIGWHVSNEYGGECHCDLCQEAFREWLKEKYGTLDHLNHSWWTTFWSHTYTSWSQVESPAPHGESMVHGLNLDWKRFVTDQTLDFFKHETKPLRAAKPDLPVTTNFMEAFEGLHYAKFADALDFVSWDSYPTWHDAVGDVAQAAWVAMNHDMFRSIKDGQPFLLMESTPSMTNWQPVSKLKRPGMHLLASMQAVAHGADSVQYFQWRKSRGSSEKFHGAVVDHAGHEHTRVFQEVSQVGDALAELDEVVGTAVEAEVAIIFDTENRWAIKDAQGPRNQGIKYEETIAAHYRAFWKQGVAVDVIDMEKDLSKYKLVVAPMLYMVRDGVGQKIEEFVRNGGAFVTTYWSGIANETDLAFLGGFPGPLRRTLGIWSEEIDALHDGQTNHITLTENELGLSGEYTAMELCDLIHLEGAEALAVYQEDFYAGSPALTVHRFGKGKAYYIASRNEQSFHEAFYEKLVEESGLKRALETKLPDGVSAQSRTDGTHDYLFLMNFGGEKQAIALPNENFTDLLDGSVVSRSIEIAPLGLKLLKRKEGNHAAG</sequence>
<dbReference type="EMBL" id="FNHF01000003">
    <property type="protein sequence ID" value="SDM57815.1"/>
    <property type="molecule type" value="Genomic_DNA"/>
</dbReference>
<dbReference type="Gene3D" id="2.60.40.1180">
    <property type="entry name" value="Golgi alpha-mannosidase II"/>
    <property type="match status" value="1"/>
</dbReference>
<keyword evidence="14" id="KW-1185">Reference proteome</keyword>
<evidence type="ECO:0000256" key="5">
    <source>
        <dbReference type="ARBA" id="ARBA00023295"/>
    </source>
</evidence>
<evidence type="ECO:0000313" key="14">
    <source>
        <dbReference type="Proteomes" id="UP000182347"/>
    </source>
</evidence>
<dbReference type="SUPFAM" id="SSF52317">
    <property type="entry name" value="Class I glutamine amidotransferase-like"/>
    <property type="match status" value="1"/>
</dbReference>
<keyword evidence="9" id="KW-0862">Zinc</keyword>
<dbReference type="GO" id="GO:0046872">
    <property type="term" value="F:metal ion binding"/>
    <property type="evidence" value="ECO:0007669"/>
    <property type="project" value="UniProtKB-KW"/>
</dbReference>
<dbReference type="Pfam" id="PF08532">
    <property type="entry name" value="Glyco_hydro_42M"/>
    <property type="match status" value="1"/>
</dbReference>
<evidence type="ECO:0000256" key="3">
    <source>
        <dbReference type="ARBA" id="ARBA00012756"/>
    </source>
</evidence>
<evidence type="ECO:0000256" key="9">
    <source>
        <dbReference type="PIRSR" id="PIRSR001084-3"/>
    </source>
</evidence>
<feature type="binding site" evidence="8">
    <location>
        <position position="119"/>
    </location>
    <ligand>
        <name>substrate</name>
    </ligand>
</feature>
<dbReference type="InterPro" id="IPR017853">
    <property type="entry name" value="GH"/>
</dbReference>
<evidence type="ECO:0000256" key="8">
    <source>
        <dbReference type="PIRSR" id="PIRSR001084-2"/>
    </source>
</evidence>
<dbReference type="Gene3D" id="3.20.20.80">
    <property type="entry name" value="Glycosidases"/>
    <property type="match status" value="1"/>
</dbReference>
<dbReference type="OrthoDB" id="9800974at2"/>
<feature type="binding site" evidence="8">
    <location>
        <position position="157"/>
    </location>
    <ligand>
        <name>substrate</name>
    </ligand>
</feature>
<comment type="similarity">
    <text evidence="2 6">Belongs to the glycosyl hydrolase 42 family.</text>
</comment>
<feature type="binding site" evidence="9">
    <location>
        <position position="123"/>
    </location>
    <ligand>
        <name>Zn(2+)</name>
        <dbReference type="ChEBI" id="CHEBI:29105"/>
    </ligand>
</feature>
<protein>
    <recommendedName>
        <fullName evidence="3 6">Beta-galactosidase</fullName>
        <shortName evidence="6">Beta-gal</shortName>
        <ecNumber evidence="3 6">3.2.1.23</ecNumber>
    </recommendedName>
</protein>
<dbReference type="InterPro" id="IPR003476">
    <property type="entry name" value="Glyco_hydro_42"/>
</dbReference>
<keyword evidence="9" id="KW-0479">Metal-binding</keyword>
<dbReference type="InterPro" id="IPR013739">
    <property type="entry name" value="Beta_galactosidase_C"/>
</dbReference>
<accession>A0A1G9UE52</accession>
<dbReference type="AlphaFoldDB" id="A0A1G9UE52"/>
<dbReference type="STRING" id="482461.SAMN05216244_2968"/>
<dbReference type="Proteomes" id="UP000182347">
    <property type="component" value="Unassembled WGS sequence"/>
</dbReference>
<evidence type="ECO:0000313" key="13">
    <source>
        <dbReference type="EMBL" id="SDM57815.1"/>
    </source>
</evidence>